<evidence type="ECO:0000313" key="2">
    <source>
        <dbReference type="EMBL" id="GJT75214.1"/>
    </source>
</evidence>
<evidence type="ECO:0000313" key="3">
    <source>
        <dbReference type="Proteomes" id="UP001151760"/>
    </source>
</evidence>
<keyword evidence="1" id="KW-0175">Coiled coil</keyword>
<feature type="coiled-coil region" evidence="1">
    <location>
        <begin position="233"/>
        <end position="260"/>
    </location>
</feature>
<reference evidence="2" key="2">
    <citation type="submission" date="2022-01" db="EMBL/GenBank/DDBJ databases">
        <authorList>
            <person name="Yamashiro T."/>
            <person name="Shiraishi A."/>
            <person name="Satake H."/>
            <person name="Nakayama K."/>
        </authorList>
    </citation>
    <scope>NUCLEOTIDE SEQUENCE</scope>
</reference>
<comment type="caution">
    <text evidence="2">The sequence shown here is derived from an EMBL/GenBank/DDBJ whole genome shotgun (WGS) entry which is preliminary data.</text>
</comment>
<organism evidence="2 3">
    <name type="scientific">Tanacetum coccineum</name>
    <dbReference type="NCBI Taxonomy" id="301880"/>
    <lineage>
        <taxon>Eukaryota</taxon>
        <taxon>Viridiplantae</taxon>
        <taxon>Streptophyta</taxon>
        <taxon>Embryophyta</taxon>
        <taxon>Tracheophyta</taxon>
        <taxon>Spermatophyta</taxon>
        <taxon>Magnoliopsida</taxon>
        <taxon>eudicotyledons</taxon>
        <taxon>Gunneridae</taxon>
        <taxon>Pentapetalae</taxon>
        <taxon>asterids</taxon>
        <taxon>campanulids</taxon>
        <taxon>Asterales</taxon>
        <taxon>Asteraceae</taxon>
        <taxon>Asteroideae</taxon>
        <taxon>Anthemideae</taxon>
        <taxon>Anthemidinae</taxon>
        <taxon>Tanacetum</taxon>
    </lineage>
</organism>
<dbReference type="EMBL" id="BQNB010018512">
    <property type="protein sequence ID" value="GJT75214.1"/>
    <property type="molecule type" value="Genomic_DNA"/>
</dbReference>
<gene>
    <name evidence="2" type="ORF">Tco_1041939</name>
</gene>
<evidence type="ECO:0000256" key="1">
    <source>
        <dbReference type="SAM" id="Coils"/>
    </source>
</evidence>
<sequence>MSTQQDIYVAGSENRPPMLNKENYVPWSSRLSSYLFLKRFRGTTADEETHSGNCYPGYEYGVKSENRCGMVGVMVGLSGKNVGKGRDQVVQAAVSRISGCFRILESEWQIGVTTAEDWVHLARNVSQDQEKGCCLSSDQCKHRTWALGGIGGGGYSDGQTLLPSFDSDGSAECTQLLQLLIDFKSLDKEADESLAKTRTLNWKLSVSWRADVNEYAKLWNDWYKKCEECKYDKISYDKAYNDMQQKIERLQAQLGDLKGLGGTICSRWASSVFQLESGAFQKELCFCQKSRGVDWLKGNRIQQTCYTSISEMASASPIASCVAQPSTKSWCGEKSKKVRLTYPNVPNSKQMVTPSSYGICGSNENYQIDEAPEVINTFLKRYYCPSSVTPVSSLRTDNWFTEFKNQILKEYFDTIATAAATLKNGPSFTVDLTKHHTSSLTAENRISPFYMYSGLSVIPRMIVKILGSLVQKGVLLFLLGFSADSCASVVYNRRTKKIMETMNVTFDELSVMAFEQSSSKPGLQGMTSGQISSRGLDLTYARQQ</sequence>
<proteinExistence type="predicted"/>
<accession>A0ABQ5GJ51</accession>
<name>A0ABQ5GJ51_9ASTR</name>
<protein>
    <submittedName>
        <fullName evidence="2">Uncharacterized protein</fullName>
    </submittedName>
</protein>
<dbReference type="Proteomes" id="UP001151760">
    <property type="component" value="Unassembled WGS sequence"/>
</dbReference>
<keyword evidence="3" id="KW-1185">Reference proteome</keyword>
<reference evidence="2" key="1">
    <citation type="journal article" date="2022" name="Int. J. Mol. Sci.">
        <title>Draft Genome of Tanacetum Coccineum: Genomic Comparison of Closely Related Tanacetum-Family Plants.</title>
        <authorList>
            <person name="Yamashiro T."/>
            <person name="Shiraishi A."/>
            <person name="Nakayama K."/>
            <person name="Satake H."/>
        </authorList>
    </citation>
    <scope>NUCLEOTIDE SEQUENCE</scope>
</reference>